<dbReference type="SUPFAM" id="SSF52980">
    <property type="entry name" value="Restriction endonuclease-like"/>
    <property type="match status" value="1"/>
</dbReference>
<evidence type="ECO:0000313" key="2">
    <source>
        <dbReference type="EMBL" id="KPL52049.1"/>
    </source>
</evidence>
<dbReference type="PANTHER" id="PTHR35400:SF3">
    <property type="entry name" value="SLL1072 PROTEIN"/>
    <property type="match status" value="1"/>
</dbReference>
<feature type="domain" description="Putative restriction endonuclease" evidence="1">
    <location>
        <begin position="31"/>
        <end position="178"/>
    </location>
</feature>
<dbReference type="InterPro" id="IPR012296">
    <property type="entry name" value="Nuclease_put_TT1808"/>
</dbReference>
<name>A0A0N8GEN9_9HYPH</name>
<accession>A0A0N8GEN9</accession>
<evidence type="ECO:0000259" key="1">
    <source>
        <dbReference type="Pfam" id="PF05685"/>
    </source>
</evidence>
<dbReference type="RefSeq" id="WP_054358212.1">
    <property type="nucleotide sequence ID" value="NZ_LJYW01000001.1"/>
</dbReference>
<dbReference type="STRING" id="665126.ABB55_07245"/>
<dbReference type="CDD" id="cd06260">
    <property type="entry name" value="DUF820-like"/>
    <property type="match status" value="1"/>
</dbReference>
<dbReference type="InterPro" id="IPR011335">
    <property type="entry name" value="Restrct_endonuc-II-like"/>
</dbReference>
<gene>
    <name evidence="2" type="ORF">ABB55_07245</name>
</gene>
<protein>
    <recommendedName>
        <fullName evidence="1">Putative restriction endonuclease domain-containing protein</fullName>
    </recommendedName>
</protein>
<dbReference type="Proteomes" id="UP000048984">
    <property type="component" value="Unassembled WGS sequence"/>
</dbReference>
<dbReference type="AlphaFoldDB" id="A0A0N8GEN9"/>
<organism evidence="2 3">
    <name type="scientific">Prosthecodimorpha hirschii</name>
    <dbReference type="NCBI Taxonomy" id="665126"/>
    <lineage>
        <taxon>Bacteria</taxon>
        <taxon>Pseudomonadati</taxon>
        <taxon>Pseudomonadota</taxon>
        <taxon>Alphaproteobacteria</taxon>
        <taxon>Hyphomicrobiales</taxon>
        <taxon>Ancalomicrobiaceae</taxon>
        <taxon>Prosthecodimorpha</taxon>
    </lineage>
</organism>
<comment type="caution">
    <text evidence="2">The sequence shown here is derived from an EMBL/GenBank/DDBJ whole genome shotgun (WGS) entry which is preliminary data.</text>
</comment>
<reference evidence="2 3" key="2">
    <citation type="submission" date="2015-10" db="EMBL/GenBank/DDBJ databases">
        <title>Draft Genome Sequence of Prosthecomicrobium hirschii ATCC 27832.</title>
        <authorList>
            <person name="Daniel J."/>
            <person name="Givan S.A."/>
            <person name="Brun Y.V."/>
            <person name="Brown P.J."/>
        </authorList>
    </citation>
    <scope>NUCLEOTIDE SEQUENCE [LARGE SCALE GENOMIC DNA]</scope>
    <source>
        <strain evidence="2 3">16</strain>
    </source>
</reference>
<dbReference type="PANTHER" id="PTHR35400">
    <property type="entry name" value="SLR1083 PROTEIN"/>
    <property type="match status" value="1"/>
</dbReference>
<evidence type="ECO:0000313" key="3">
    <source>
        <dbReference type="Proteomes" id="UP000048984"/>
    </source>
</evidence>
<dbReference type="Gene3D" id="3.90.1570.10">
    <property type="entry name" value="tt1808, chain A"/>
    <property type="match status" value="1"/>
</dbReference>
<dbReference type="EMBL" id="LJYW01000001">
    <property type="protein sequence ID" value="KPL52049.1"/>
    <property type="molecule type" value="Genomic_DNA"/>
</dbReference>
<keyword evidence="3" id="KW-1185">Reference proteome</keyword>
<reference evidence="2 3" key="1">
    <citation type="submission" date="2015-09" db="EMBL/GenBank/DDBJ databases">
        <authorList>
            <consortium name="Swine Surveillance"/>
        </authorList>
    </citation>
    <scope>NUCLEOTIDE SEQUENCE [LARGE SCALE GENOMIC DNA]</scope>
    <source>
        <strain evidence="2 3">16</strain>
    </source>
</reference>
<dbReference type="InterPro" id="IPR008538">
    <property type="entry name" value="Uma2"/>
</dbReference>
<proteinExistence type="predicted"/>
<dbReference type="Pfam" id="PF05685">
    <property type="entry name" value="Uma2"/>
    <property type="match status" value="1"/>
</dbReference>
<sequence>MNARTLIAADGLPRRAFTVAEVEAMVRAGILAEDERIELIDGELIPMSPKDSRHETVKIALNLHWGRLCPDDRLVAQGTTVRLSPDSYLEPDFVIFPFAAGIDGLGPETALLAVEIADSSLGYDLGRKAAVYARFGIAELWVVEAWTLAVHVHTDPGPDGYRSVAIHAADAMIVPTRAAAFALRPAALRLPA</sequence>